<reference evidence="9 10" key="1">
    <citation type="submission" date="2021-02" db="EMBL/GenBank/DDBJ databases">
        <title>Nitrogen-fixing ability and nitrogen fixation related genes of thermophilic fermentative bacteria in the genus Caldicellulosiruptor.</title>
        <authorList>
            <person name="Chen Y."/>
            <person name="Nishihara A."/>
            <person name="Haruta S."/>
        </authorList>
    </citation>
    <scope>NUCLEOTIDE SEQUENCE [LARGE SCALE GENOMIC DNA]</scope>
    <source>
        <strain evidence="9 10">YA01</strain>
    </source>
</reference>
<evidence type="ECO:0000256" key="3">
    <source>
        <dbReference type="ARBA" id="ARBA00022475"/>
    </source>
</evidence>
<dbReference type="InterPro" id="IPR004869">
    <property type="entry name" value="MMPL_dom"/>
</dbReference>
<sequence>MYSKIQEFDKQKEQILKKVDELQTGFTSLKSALLQISDALNKMANSMKSMKGYFEGYKTTNILYVPPEAIKSSSFKKALDSYMNKDRTITKIILILDTNPYTNKAIDIVDNVEKVLNNSLEFINTKFVSVGVGGISSSNHDLKSIYFKDFKTLRLIMIISILILMFIISRSIFNAAVMVVIVFVDYYLALSITEMIFKGIFKYEALNWAVPFFTFVVFLALGIDYSVFLLIRFYEYRNLELSEALKFTSANIGHVVTSAVIILAGTFAAMLPSGILTLMQVSICVVIGLVLLAFFLLPFLFNSLMRVKRDIV</sequence>
<evidence type="ECO:0000256" key="7">
    <source>
        <dbReference type="SAM" id="Phobius"/>
    </source>
</evidence>
<dbReference type="SUPFAM" id="SSF82866">
    <property type="entry name" value="Multidrug efflux transporter AcrB transmembrane domain"/>
    <property type="match status" value="1"/>
</dbReference>
<evidence type="ECO:0000256" key="5">
    <source>
        <dbReference type="ARBA" id="ARBA00022989"/>
    </source>
</evidence>
<protein>
    <recommendedName>
        <fullName evidence="8">Membrane transport protein MMPL domain-containing protein</fullName>
    </recommendedName>
</protein>
<comment type="similarity">
    <text evidence="2">Belongs to the resistance-nodulation-cell division (RND) (TC 2.A.6) family. MmpL subfamily.</text>
</comment>
<comment type="subcellular location">
    <subcellularLocation>
        <location evidence="1">Cell membrane</location>
        <topology evidence="1">Multi-pass membrane protein</topology>
    </subcellularLocation>
</comment>
<feature type="transmembrane region" description="Helical" evidence="7">
    <location>
        <begin position="155"/>
        <end position="188"/>
    </location>
</feature>
<gene>
    <name evidence="9" type="ORF">CaldiYA01_15720</name>
</gene>
<keyword evidence="6 7" id="KW-0472">Membrane</keyword>
<feature type="transmembrane region" description="Helical" evidence="7">
    <location>
        <begin position="208"/>
        <end position="231"/>
    </location>
</feature>
<accession>A0ABN6E810</accession>
<organism evidence="9 10">
    <name type="scientific">Caldicellulosiruptor diazotrophicus</name>
    <dbReference type="NCBI Taxonomy" id="2806205"/>
    <lineage>
        <taxon>Bacteria</taxon>
        <taxon>Bacillati</taxon>
        <taxon>Bacillota</taxon>
        <taxon>Bacillota incertae sedis</taxon>
        <taxon>Caldicellulosiruptorales</taxon>
        <taxon>Caldicellulosiruptoraceae</taxon>
        <taxon>Caldicellulosiruptor</taxon>
    </lineage>
</organism>
<feature type="transmembrane region" description="Helical" evidence="7">
    <location>
        <begin position="277"/>
        <end position="301"/>
    </location>
</feature>
<dbReference type="PANTHER" id="PTHR33406">
    <property type="entry name" value="MEMBRANE PROTEIN MJ1562-RELATED"/>
    <property type="match status" value="1"/>
</dbReference>
<feature type="domain" description="Membrane transport protein MMPL" evidence="8">
    <location>
        <begin position="14"/>
        <end position="305"/>
    </location>
</feature>
<keyword evidence="5 7" id="KW-1133">Transmembrane helix</keyword>
<evidence type="ECO:0000256" key="1">
    <source>
        <dbReference type="ARBA" id="ARBA00004651"/>
    </source>
</evidence>
<evidence type="ECO:0000256" key="2">
    <source>
        <dbReference type="ARBA" id="ARBA00010157"/>
    </source>
</evidence>
<proteinExistence type="inferred from homology"/>
<dbReference type="Gene3D" id="1.20.1640.10">
    <property type="entry name" value="Multidrug efflux transporter AcrB transmembrane domain"/>
    <property type="match status" value="1"/>
</dbReference>
<dbReference type="Proteomes" id="UP000663623">
    <property type="component" value="Chromosome"/>
</dbReference>
<feature type="transmembrane region" description="Helical" evidence="7">
    <location>
        <begin position="252"/>
        <end position="271"/>
    </location>
</feature>
<evidence type="ECO:0000313" key="10">
    <source>
        <dbReference type="Proteomes" id="UP000663623"/>
    </source>
</evidence>
<keyword evidence="4 7" id="KW-0812">Transmembrane</keyword>
<evidence type="ECO:0000259" key="8">
    <source>
        <dbReference type="Pfam" id="PF03176"/>
    </source>
</evidence>
<evidence type="ECO:0000256" key="4">
    <source>
        <dbReference type="ARBA" id="ARBA00022692"/>
    </source>
</evidence>
<dbReference type="InterPro" id="IPR050545">
    <property type="entry name" value="Mycobact_MmpL"/>
</dbReference>
<dbReference type="Pfam" id="PF03176">
    <property type="entry name" value="MMPL"/>
    <property type="match status" value="1"/>
</dbReference>
<evidence type="ECO:0000256" key="6">
    <source>
        <dbReference type="ARBA" id="ARBA00023136"/>
    </source>
</evidence>
<dbReference type="PANTHER" id="PTHR33406:SF6">
    <property type="entry name" value="MEMBRANE PROTEIN YDGH-RELATED"/>
    <property type="match status" value="1"/>
</dbReference>
<dbReference type="EMBL" id="AP024480">
    <property type="protein sequence ID" value="BCS81612.1"/>
    <property type="molecule type" value="Genomic_DNA"/>
</dbReference>
<name>A0ABN6E810_9FIRM</name>
<keyword evidence="3" id="KW-1003">Cell membrane</keyword>
<evidence type="ECO:0000313" key="9">
    <source>
        <dbReference type="EMBL" id="BCS81612.1"/>
    </source>
</evidence>
<keyword evidence="10" id="KW-1185">Reference proteome</keyword>